<dbReference type="EMBL" id="FPBZ01000007">
    <property type="protein sequence ID" value="SFU56036.1"/>
    <property type="molecule type" value="Genomic_DNA"/>
</dbReference>
<accession>A0A1I7H6B5</accession>
<feature type="compositionally biased region" description="Basic and acidic residues" evidence="1">
    <location>
        <begin position="13"/>
        <end position="25"/>
    </location>
</feature>
<organism evidence="2 3">
    <name type="scientific">Nitrosospira multiformis</name>
    <dbReference type="NCBI Taxonomy" id="1231"/>
    <lineage>
        <taxon>Bacteria</taxon>
        <taxon>Pseudomonadati</taxon>
        <taxon>Pseudomonadota</taxon>
        <taxon>Betaproteobacteria</taxon>
        <taxon>Nitrosomonadales</taxon>
        <taxon>Nitrosomonadaceae</taxon>
        <taxon>Nitrosospira</taxon>
    </lineage>
</organism>
<protein>
    <submittedName>
        <fullName evidence="2">Uncharacterized protein</fullName>
    </submittedName>
</protein>
<name>A0A1I7H6B5_9PROT</name>
<feature type="region of interest" description="Disordered" evidence="1">
    <location>
        <begin position="1"/>
        <end position="37"/>
    </location>
</feature>
<sequence length="63" mass="7389">MERVVGQPLTSAETKKRTRPTERGRQGRRPGSFTLLKTQEKDIAKGIRWVPQLISHRQIRHRN</sequence>
<evidence type="ECO:0000313" key="3">
    <source>
        <dbReference type="Proteomes" id="UP000182649"/>
    </source>
</evidence>
<reference evidence="2 3" key="1">
    <citation type="submission" date="2016-10" db="EMBL/GenBank/DDBJ databases">
        <authorList>
            <person name="de Groot N.N."/>
        </authorList>
    </citation>
    <scope>NUCLEOTIDE SEQUENCE [LARGE SCALE GENOMIC DNA]</scope>
    <source>
        <strain evidence="2 3">Nl14</strain>
    </source>
</reference>
<gene>
    <name evidence="2" type="ORF">SAMN05216417_10747</name>
</gene>
<dbReference type="Proteomes" id="UP000182649">
    <property type="component" value="Unassembled WGS sequence"/>
</dbReference>
<proteinExistence type="predicted"/>
<evidence type="ECO:0000313" key="2">
    <source>
        <dbReference type="EMBL" id="SFU56036.1"/>
    </source>
</evidence>
<dbReference type="AlphaFoldDB" id="A0A1I7H6B5"/>
<evidence type="ECO:0000256" key="1">
    <source>
        <dbReference type="SAM" id="MobiDB-lite"/>
    </source>
</evidence>